<protein>
    <submittedName>
        <fullName evidence="1">Uncharacterized protein</fullName>
    </submittedName>
</protein>
<gene>
    <name evidence="1" type="ORF">AWB74_08448</name>
</gene>
<accession>A0A158L474</accession>
<reference evidence="1" key="1">
    <citation type="submission" date="2016-01" db="EMBL/GenBank/DDBJ databases">
        <authorList>
            <person name="Peeters C."/>
        </authorList>
    </citation>
    <scope>NUCLEOTIDE SEQUENCE [LARGE SCALE GENOMIC DNA]</scope>
    <source>
        <strain evidence="1">LMG 29317</strain>
    </source>
</reference>
<dbReference type="AlphaFoldDB" id="A0A158L474"/>
<comment type="caution">
    <text evidence="1">The sequence shown here is derived from an EMBL/GenBank/DDBJ whole genome shotgun (WGS) entry which is preliminary data.</text>
</comment>
<dbReference type="RefSeq" id="WP_235024923.1">
    <property type="nucleotide sequence ID" value="NZ_FCOM02000117.1"/>
</dbReference>
<evidence type="ECO:0000313" key="1">
    <source>
        <dbReference type="EMBL" id="SAL88197.1"/>
    </source>
</evidence>
<organism evidence="1 2">
    <name type="scientific">Caballeronia arvi</name>
    <dbReference type="NCBI Taxonomy" id="1777135"/>
    <lineage>
        <taxon>Bacteria</taxon>
        <taxon>Pseudomonadati</taxon>
        <taxon>Pseudomonadota</taxon>
        <taxon>Betaproteobacteria</taxon>
        <taxon>Burkholderiales</taxon>
        <taxon>Burkholderiaceae</taxon>
        <taxon>Caballeronia</taxon>
    </lineage>
</organism>
<evidence type="ECO:0000313" key="2">
    <source>
        <dbReference type="Proteomes" id="UP000055019"/>
    </source>
</evidence>
<name>A0A158L474_9BURK</name>
<proteinExistence type="predicted"/>
<dbReference type="EMBL" id="FCOM02000117">
    <property type="protein sequence ID" value="SAL88197.1"/>
    <property type="molecule type" value="Genomic_DNA"/>
</dbReference>
<sequence>MGKNKDPKLANLMSVHDADIYVVHVAFEDLKDKAERNYFNQLPTSFVLPAEAVDRLRGIAGTIILVSPDFQQLVKKAGARIVDLSTSTSSVDCAESASAESRALSIRSVATRRKSP</sequence>
<keyword evidence="2" id="KW-1185">Reference proteome</keyword>
<dbReference type="Proteomes" id="UP000055019">
    <property type="component" value="Unassembled WGS sequence"/>
</dbReference>